<dbReference type="EMBL" id="LSRX01001492">
    <property type="protein sequence ID" value="OLP79375.1"/>
    <property type="molecule type" value="Genomic_DNA"/>
</dbReference>
<proteinExistence type="predicted"/>
<feature type="compositionally biased region" description="Basic residues" evidence="1">
    <location>
        <begin position="225"/>
        <end position="237"/>
    </location>
</feature>
<organism evidence="2 3">
    <name type="scientific">Symbiodinium microadriaticum</name>
    <name type="common">Dinoflagellate</name>
    <name type="synonym">Zooxanthella microadriatica</name>
    <dbReference type="NCBI Taxonomy" id="2951"/>
    <lineage>
        <taxon>Eukaryota</taxon>
        <taxon>Sar</taxon>
        <taxon>Alveolata</taxon>
        <taxon>Dinophyceae</taxon>
        <taxon>Suessiales</taxon>
        <taxon>Symbiodiniaceae</taxon>
        <taxon>Symbiodinium</taxon>
    </lineage>
</organism>
<gene>
    <name evidence="2" type="ORF">AK812_SmicGene40344</name>
</gene>
<name>A0A1Q9C910_SYMMI</name>
<feature type="compositionally biased region" description="Basic residues" evidence="1">
    <location>
        <begin position="262"/>
        <end position="280"/>
    </location>
</feature>
<evidence type="ECO:0000313" key="2">
    <source>
        <dbReference type="EMBL" id="OLP79375.1"/>
    </source>
</evidence>
<reference evidence="2 3" key="1">
    <citation type="submission" date="2016-02" db="EMBL/GenBank/DDBJ databases">
        <title>Genome analysis of coral dinoflagellate symbionts highlights evolutionary adaptations to a symbiotic lifestyle.</title>
        <authorList>
            <person name="Aranda M."/>
            <person name="Li Y."/>
            <person name="Liew Y.J."/>
            <person name="Baumgarten S."/>
            <person name="Simakov O."/>
            <person name="Wilson M."/>
            <person name="Piel J."/>
            <person name="Ashoor H."/>
            <person name="Bougouffa S."/>
            <person name="Bajic V.B."/>
            <person name="Ryu T."/>
            <person name="Ravasi T."/>
            <person name="Bayer T."/>
            <person name="Micklem G."/>
            <person name="Kim H."/>
            <person name="Bhak J."/>
            <person name="Lajeunesse T.C."/>
            <person name="Voolstra C.R."/>
        </authorList>
    </citation>
    <scope>NUCLEOTIDE SEQUENCE [LARGE SCALE GENOMIC DNA]</scope>
    <source>
        <strain evidence="2 3">CCMP2467</strain>
    </source>
</reference>
<feature type="compositionally biased region" description="Acidic residues" evidence="1">
    <location>
        <begin position="285"/>
        <end position="296"/>
    </location>
</feature>
<dbReference type="Proteomes" id="UP000186817">
    <property type="component" value="Unassembled WGS sequence"/>
</dbReference>
<keyword evidence="3" id="KW-1185">Reference proteome</keyword>
<feature type="compositionally biased region" description="Basic and acidic residues" evidence="1">
    <location>
        <begin position="167"/>
        <end position="176"/>
    </location>
</feature>
<feature type="region of interest" description="Disordered" evidence="1">
    <location>
        <begin position="167"/>
        <end position="338"/>
    </location>
</feature>
<comment type="caution">
    <text evidence="2">The sequence shown here is derived from an EMBL/GenBank/DDBJ whole genome shotgun (WGS) entry which is preliminary data.</text>
</comment>
<feature type="region of interest" description="Disordered" evidence="1">
    <location>
        <begin position="1"/>
        <end position="20"/>
    </location>
</feature>
<protein>
    <submittedName>
        <fullName evidence="2">Uncharacterized protein</fullName>
    </submittedName>
</protein>
<evidence type="ECO:0000313" key="3">
    <source>
        <dbReference type="Proteomes" id="UP000186817"/>
    </source>
</evidence>
<feature type="compositionally biased region" description="Acidic residues" evidence="1">
    <location>
        <begin position="209"/>
        <end position="219"/>
    </location>
</feature>
<evidence type="ECO:0000256" key="1">
    <source>
        <dbReference type="SAM" id="MobiDB-lite"/>
    </source>
</evidence>
<accession>A0A1Q9C910</accession>
<dbReference type="AlphaFoldDB" id="A0A1Q9C910"/>
<sequence length="338" mass="38082">MDCLETQYQDVPKPSVNTTTKVTPMAQQQLKLAKKLEAEKTQGSKNKKSAPLLRALQGKRHEFACDPIGKVFADELRVSCLSSKELLQRLQEIMVEAAQIIAELQRQQGTAASESWAKAEAIQSRGLRSVRLTETEEIPADLILAWPGADKNRHNLLALEDSKRVLFPDPDEHRDFYPQLRRRKTGKQNCEDSAEEPPKKKGRATPKEDPEEEEDEEESPPLNKAKGKGKAKGKNKKAAQEQEEEEQEEEEEEEEEESPPPKKPKGKGNPKGKGKGKTSKAAHLEEEEEEEQEEESPPPKKAKGKGKNKGNTSKAAQEEEEEEVRSCHWPRPTWHPPN</sequence>
<feature type="compositionally biased region" description="Acidic residues" evidence="1">
    <location>
        <begin position="241"/>
        <end position="258"/>
    </location>
</feature>